<dbReference type="AlphaFoldDB" id="A0A5S6QML7"/>
<keyword evidence="1" id="KW-1185">Reference proteome</keyword>
<dbReference type="Proteomes" id="UP000046395">
    <property type="component" value="Unassembled WGS sequence"/>
</dbReference>
<organism evidence="1 2">
    <name type="scientific">Trichuris muris</name>
    <name type="common">Mouse whipworm</name>
    <dbReference type="NCBI Taxonomy" id="70415"/>
    <lineage>
        <taxon>Eukaryota</taxon>
        <taxon>Metazoa</taxon>
        <taxon>Ecdysozoa</taxon>
        <taxon>Nematoda</taxon>
        <taxon>Enoplea</taxon>
        <taxon>Dorylaimia</taxon>
        <taxon>Trichinellida</taxon>
        <taxon>Trichuridae</taxon>
        <taxon>Trichuris</taxon>
    </lineage>
</organism>
<dbReference type="WBParaSite" id="TMUE_2000008409.1">
    <property type="protein sequence ID" value="TMUE_2000008409.1"/>
    <property type="gene ID" value="WBGene00300270"/>
</dbReference>
<protein>
    <submittedName>
        <fullName evidence="2">Uncharacterized protein</fullName>
    </submittedName>
</protein>
<reference evidence="2" key="1">
    <citation type="submission" date="2019-12" db="UniProtKB">
        <authorList>
            <consortium name="WormBaseParasite"/>
        </authorList>
    </citation>
    <scope>IDENTIFICATION</scope>
</reference>
<proteinExistence type="predicted"/>
<evidence type="ECO:0000313" key="2">
    <source>
        <dbReference type="WBParaSite" id="TMUE_2000008409.1"/>
    </source>
</evidence>
<evidence type="ECO:0000313" key="1">
    <source>
        <dbReference type="Proteomes" id="UP000046395"/>
    </source>
</evidence>
<sequence length="164" mass="18165">MNESWILNNGSEVWLANCDLKGVECPATNCWLYEDDIENAVKFQCITVALQRKVKRSPISIQHDIRTDPFPLDTAAGFLVSICLTLGQMDQSEPPRKVSFTLTTCKDGGYGQQPVADPIAPPGAVIGLLLTCCRRCCHCRQLYASPSSLSLLLRTLKRSPQMYS</sequence>
<name>A0A5S6QML7_TRIMR</name>
<accession>A0A5S6QML7</accession>